<feature type="transmembrane region" description="Helical" evidence="1">
    <location>
        <begin position="17"/>
        <end position="36"/>
    </location>
</feature>
<evidence type="ECO:0000313" key="3">
    <source>
        <dbReference type="Proteomes" id="UP000001120"/>
    </source>
</evidence>
<gene>
    <name evidence="2" type="ORF">RBAM_38910</name>
</gene>
<reference evidence="2 3" key="1">
    <citation type="journal article" date="2007" name="Nat. Biotechnol.">
        <title>Comparative analysis of the complete genome sequence of the plant growth-promoting bacterium Bacillus amyloliquefaciens FZB42.</title>
        <authorList>
            <person name="Chen X.H."/>
            <person name="Koumoutsi A."/>
            <person name="Scholz R."/>
            <person name="Eisenreich A."/>
            <person name="Schneider K."/>
            <person name="Heinemeyer I."/>
            <person name="Morgenstern B."/>
            <person name="Voss B."/>
            <person name="Hess W.R."/>
            <person name="Reva O."/>
            <person name="Junge H."/>
            <person name="Voigt B."/>
            <person name="Jungblut P.R."/>
            <person name="Vater J."/>
            <person name="Sussmuth R."/>
            <person name="Liesegang H."/>
            <person name="Strittmatter A."/>
            <person name="Gottschalk G."/>
            <person name="Borriss R."/>
        </authorList>
    </citation>
    <scope>NUCLEOTIDE SEQUENCE [LARGE SCALE GENOMIC DNA]</scope>
    <source>
        <strain evidence="3">DSM 23117 / BGSC 10A6 / LMG 26770 / FZB42</strain>
    </source>
</reference>
<accession>A0A4Y6A859</accession>
<evidence type="ECO:0000256" key="1">
    <source>
        <dbReference type="SAM" id="Phobius"/>
    </source>
</evidence>
<proteinExistence type="predicted"/>
<keyword evidence="1" id="KW-0472">Membrane</keyword>
<dbReference type="EMBL" id="CP000560">
    <property type="protein sequence ID" value="QDE58103.1"/>
    <property type="molecule type" value="Genomic_DNA"/>
</dbReference>
<dbReference type="Proteomes" id="UP000001120">
    <property type="component" value="Chromosome"/>
</dbReference>
<sequence length="108" mass="12292">MVKISDETAVFFQKPAFFFKLIFIAIPLSYVSYALSIHEGVVFLLKTHEFVNILNPKPYPALHKKNAPSSDRQSRSRVILICNIVNAVKPALYSLLKKGFEHVRVFAI</sequence>
<dbReference type="KEGG" id="bay:RBAM_38910"/>
<organism evidence="2 3">
    <name type="scientific">Bacillus velezensis (strain DSM 23117 / BGSC 10A6 / LMG 26770 / FZB42)</name>
    <name type="common">Bacillus amyloliquefaciens subsp. plantarum</name>
    <dbReference type="NCBI Taxonomy" id="326423"/>
    <lineage>
        <taxon>Bacteria</taxon>
        <taxon>Bacillati</taxon>
        <taxon>Bacillota</taxon>
        <taxon>Bacilli</taxon>
        <taxon>Bacillales</taxon>
        <taxon>Bacillaceae</taxon>
        <taxon>Bacillus</taxon>
        <taxon>Bacillus amyloliquefaciens group</taxon>
    </lineage>
</organism>
<keyword evidence="1" id="KW-1133">Transmembrane helix</keyword>
<name>A0A4Y6A859_BACVZ</name>
<keyword evidence="1" id="KW-0812">Transmembrane</keyword>
<protein>
    <submittedName>
        <fullName evidence="2">Uncharacterized protein</fullName>
    </submittedName>
</protein>
<evidence type="ECO:0000313" key="2">
    <source>
        <dbReference type="EMBL" id="QDE58103.1"/>
    </source>
</evidence>
<dbReference type="AlphaFoldDB" id="A0A4Y6A859"/>
<keyword evidence="3" id="KW-1185">Reference proteome</keyword>